<accession>A0A084IQ82</accession>
<dbReference type="Proteomes" id="UP000028302">
    <property type="component" value="Unassembled WGS sequence"/>
</dbReference>
<keyword evidence="2" id="KW-0805">Transcription regulation</keyword>
<evidence type="ECO:0000256" key="2">
    <source>
        <dbReference type="ARBA" id="ARBA00023015"/>
    </source>
</evidence>
<dbReference type="InterPro" id="IPR005119">
    <property type="entry name" value="LysR_subst-bd"/>
</dbReference>
<evidence type="ECO:0000313" key="7">
    <source>
        <dbReference type="Proteomes" id="UP000028302"/>
    </source>
</evidence>
<dbReference type="SUPFAM" id="SSF53850">
    <property type="entry name" value="Periplasmic binding protein-like II"/>
    <property type="match status" value="1"/>
</dbReference>
<evidence type="ECO:0000259" key="5">
    <source>
        <dbReference type="PROSITE" id="PS50931"/>
    </source>
</evidence>
<evidence type="ECO:0000256" key="4">
    <source>
        <dbReference type="ARBA" id="ARBA00023163"/>
    </source>
</evidence>
<dbReference type="InterPro" id="IPR000847">
    <property type="entry name" value="LysR_HTH_N"/>
</dbReference>
<dbReference type="FunFam" id="1.10.10.10:FF:000001">
    <property type="entry name" value="LysR family transcriptional regulator"/>
    <property type="match status" value="1"/>
</dbReference>
<feature type="domain" description="HTH lysR-type" evidence="5">
    <location>
        <begin position="1"/>
        <end position="58"/>
    </location>
</feature>
<dbReference type="InterPro" id="IPR036388">
    <property type="entry name" value="WH-like_DNA-bd_sf"/>
</dbReference>
<dbReference type="OrthoDB" id="9803735at2"/>
<dbReference type="InterPro" id="IPR050950">
    <property type="entry name" value="HTH-type_LysR_regulators"/>
</dbReference>
<evidence type="ECO:0000256" key="1">
    <source>
        <dbReference type="ARBA" id="ARBA00009437"/>
    </source>
</evidence>
<dbReference type="GO" id="GO:0003677">
    <property type="term" value="F:DNA binding"/>
    <property type="evidence" value="ECO:0007669"/>
    <property type="project" value="UniProtKB-KW"/>
</dbReference>
<dbReference type="RefSeq" id="WP_037333343.1">
    <property type="nucleotide sequence ID" value="NZ_APNK01000002.1"/>
</dbReference>
<dbReference type="SUPFAM" id="SSF46785">
    <property type="entry name" value="Winged helix' DNA-binding domain"/>
    <property type="match status" value="1"/>
</dbReference>
<dbReference type="GO" id="GO:0003700">
    <property type="term" value="F:DNA-binding transcription factor activity"/>
    <property type="evidence" value="ECO:0007669"/>
    <property type="project" value="InterPro"/>
</dbReference>
<keyword evidence="4" id="KW-0804">Transcription</keyword>
<protein>
    <submittedName>
        <fullName evidence="6">LysR family transcriptional regulator</fullName>
    </submittedName>
</protein>
<keyword evidence="3" id="KW-0238">DNA-binding</keyword>
<dbReference type="Gene3D" id="1.10.10.10">
    <property type="entry name" value="Winged helix-like DNA-binding domain superfamily/Winged helix DNA-binding domain"/>
    <property type="match status" value="1"/>
</dbReference>
<dbReference type="STRING" id="1304275.C41B8_02012"/>
<gene>
    <name evidence="6" type="ORF">C41B8_02012</name>
</gene>
<reference evidence="6 7" key="1">
    <citation type="submission" date="2013-03" db="EMBL/GenBank/DDBJ databases">
        <title>Salinisphaera hydrothermalis C41B8 Genome Sequencing.</title>
        <authorList>
            <person name="Li C."/>
            <person name="Lai Q."/>
            <person name="Shao Z."/>
        </authorList>
    </citation>
    <scope>NUCLEOTIDE SEQUENCE [LARGE SCALE GENOMIC DNA]</scope>
    <source>
        <strain evidence="6 7">C41B8</strain>
    </source>
</reference>
<dbReference type="GO" id="GO:0005829">
    <property type="term" value="C:cytosol"/>
    <property type="evidence" value="ECO:0007669"/>
    <property type="project" value="TreeGrafter"/>
</dbReference>
<proteinExistence type="inferred from homology"/>
<sequence length="290" mass="31637">MRIDSLQAFVAVAELASFQAAGQRLHLSQPAVSKRIAALETELGHRLFDRVGRGIGLTEAGRAYLPHARETLAAVADGDRALDNLADRVAGTLQLAVSHHVGMHRMPEVLRAFVARYPDVAPQIEFADSEEACQRVVNGESELALITLPVKPHPMLIARTIWHDPLAIYAGLDHPLARRGAISFEELAQYPAVLPPPDSYTHRIIETALAEHGVVVTARMTSHSLETLRMLADVGLGWTVLPEAMPHHLVPLTLPPLAMHRELGVMRHPQRHLSNAARALLAMLEAEAVG</sequence>
<name>A0A084IQ82_SALHC</name>
<dbReference type="AlphaFoldDB" id="A0A084IQ82"/>
<dbReference type="Pfam" id="PF00126">
    <property type="entry name" value="HTH_1"/>
    <property type="match status" value="1"/>
</dbReference>
<comment type="similarity">
    <text evidence="1">Belongs to the LysR transcriptional regulatory family.</text>
</comment>
<keyword evidence="7" id="KW-1185">Reference proteome</keyword>
<dbReference type="CDD" id="cd05466">
    <property type="entry name" value="PBP2_LTTR_substrate"/>
    <property type="match status" value="1"/>
</dbReference>
<dbReference type="InterPro" id="IPR036390">
    <property type="entry name" value="WH_DNA-bd_sf"/>
</dbReference>
<dbReference type="PRINTS" id="PR00039">
    <property type="entry name" value="HTHLYSR"/>
</dbReference>
<comment type="caution">
    <text evidence="6">The sequence shown here is derived from an EMBL/GenBank/DDBJ whole genome shotgun (WGS) entry which is preliminary data.</text>
</comment>
<evidence type="ECO:0000313" key="6">
    <source>
        <dbReference type="EMBL" id="KEZ78866.1"/>
    </source>
</evidence>
<dbReference type="PROSITE" id="PS50931">
    <property type="entry name" value="HTH_LYSR"/>
    <property type="match status" value="1"/>
</dbReference>
<dbReference type="Gene3D" id="3.40.190.290">
    <property type="match status" value="1"/>
</dbReference>
<dbReference type="EMBL" id="APNK01000002">
    <property type="protein sequence ID" value="KEZ78866.1"/>
    <property type="molecule type" value="Genomic_DNA"/>
</dbReference>
<dbReference type="Pfam" id="PF03466">
    <property type="entry name" value="LysR_substrate"/>
    <property type="match status" value="1"/>
</dbReference>
<dbReference type="eggNOG" id="COG0583">
    <property type="taxonomic scope" value="Bacteria"/>
</dbReference>
<dbReference type="PANTHER" id="PTHR30419">
    <property type="entry name" value="HTH-TYPE TRANSCRIPTIONAL REGULATOR YBHD"/>
    <property type="match status" value="1"/>
</dbReference>
<evidence type="ECO:0000256" key="3">
    <source>
        <dbReference type="ARBA" id="ARBA00023125"/>
    </source>
</evidence>
<organism evidence="6 7">
    <name type="scientific">Salinisphaera hydrothermalis (strain C41B8)</name>
    <dbReference type="NCBI Taxonomy" id="1304275"/>
    <lineage>
        <taxon>Bacteria</taxon>
        <taxon>Pseudomonadati</taxon>
        <taxon>Pseudomonadota</taxon>
        <taxon>Gammaproteobacteria</taxon>
        <taxon>Salinisphaerales</taxon>
        <taxon>Salinisphaeraceae</taxon>
        <taxon>Salinisphaera</taxon>
    </lineage>
</organism>